<feature type="compositionally biased region" description="Polar residues" evidence="7">
    <location>
        <begin position="485"/>
        <end position="494"/>
    </location>
</feature>
<accession>A0AAW0NEH7</accession>
<keyword evidence="5" id="KW-0472">Membrane</keyword>
<dbReference type="InterPro" id="IPR018619">
    <property type="entry name" value="Hyccin"/>
</dbReference>
<comment type="subcellular location">
    <subcellularLocation>
        <location evidence="1">Cell membrane</location>
    </subcellularLocation>
    <subcellularLocation>
        <location evidence="2">Cytoplasm</location>
        <location evidence="2">Cytosol</location>
    </subcellularLocation>
</comment>
<dbReference type="GO" id="GO:0005886">
    <property type="term" value="C:plasma membrane"/>
    <property type="evidence" value="ECO:0007669"/>
    <property type="project" value="UniProtKB-SubCell"/>
</dbReference>
<dbReference type="GO" id="GO:0072659">
    <property type="term" value="P:protein localization to plasma membrane"/>
    <property type="evidence" value="ECO:0007669"/>
    <property type="project" value="TreeGrafter"/>
</dbReference>
<evidence type="ECO:0000313" key="9">
    <source>
        <dbReference type="Proteomes" id="UP001460270"/>
    </source>
</evidence>
<evidence type="ECO:0000256" key="3">
    <source>
        <dbReference type="ARBA" id="ARBA00022475"/>
    </source>
</evidence>
<reference evidence="9" key="1">
    <citation type="submission" date="2024-04" db="EMBL/GenBank/DDBJ databases">
        <title>Salinicola lusitanus LLJ914,a marine bacterium isolated from the Okinawa Trough.</title>
        <authorList>
            <person name="Li J."/>
        </authorList>
    </citation>
    <scope>NUCLEOTIDE SEQUENCE [LARGE SCALE GENOMIC DNA]</scope>
</reference>
<evidence type="ECO:0000256" key="6">
    <source>
        <dbReference type="ARBA" id="ARBA00034482"/>
    </source>
</evidence>
<evidence type="ECO:0000256" key="4">
    <source>
        <dbReference type="ARBA" id="ARBA00022490"/>
    </source>
</evidence>
<comment type="similarity">
    <text evidence="6">Belongs to the Hyccin family.</text>
</comment>
<dbReference type="AlphaFoldDB" id="A0AAW0NEH7"/>
<evidence type="ECO:0000313" key="8">
    <source>
        <dbReference type="EMBL" id="KAK7898680.1"/>
    </source>
</evidence>
<dbReference type="EMBL" id="JBBPFD010000014">
    <property type="protein sequence ID" value="KAK7898680.1"/>
    <property type="molecule type" value="Genomic_DNA"/>
</dbReference>
<keyword evidence="3" id="KW-1003">Cell membrane</keyword>
<dbReference type="GO" id="GO:0005829">
    <property type="term" value="C:cytosol"/>
    <property type="evidence" value="ECO:0007669"/>
    <property type="project" value="UniProtKB-SubCell"/>
</dbReference>
<protein>
    <recommendedName>
        <fullName evidence="10">Hyccin</fullName>
    </recommendedName>
</protein>
<gene>
    <name evidence="8" type="ORF">WMY93_019533</name>
</gene>
<evidence type="ECO:0008006" key="10">
    <source>
        <dbReference type="Google" id="ProtNLM"/>
    </source>
</evidence>
<evidence type="ECO:0000256" key="5">
    <source>
        <dbReference type="ARBA" id="ARBA00023136"/>
    </source>
</evidence>
<comment type="caution">
    <text evidence="8">The sequence shown here is derived from an EMBL/GenBank/DDBJ whole genome shotgun (WGS) entry which is preliminary data.</text>
</comment>
<feature type="region of interest" description="Disordered" evidence="7">
    <location>
        <begin position="476"/>
        <end position="502"/>
    </location>
</feature>
<name>A0AAW0NEH7_9GOBI</name>
<keyword evidence="9" id="KW-1185">Reference proteome</keyword>
<proteinExistence type="inferred from homology"/>
<dbReference type="Pfam" id="PF09790">
    <property type="entry name" value="Hyccin"/>
    <property type="match status" value="1"/>
</dbReference>
<evidence type="ECO:0000256" key="2">
    <source>
        <dbReference type="ARBA" id="ARBA00004514"/>
    </source>
</evidence>
<evidence type="ECO:0000256" key="1">
    <source>
        <dbReference type="ARBA" id="ARBA00004236"/>
    </source>
</evidence>
<dbReference type="PANTHER" id="PTHR31220:SF4">
    <property type="entry name" value="HYCCIN"/>
    <property type="match status" value="1"/>
</dbReference>
<organism evidence="8 9">
    <name type="scientific">Mugilogobius chulae</name>
    <name type="common">yellowstripe goby</name>
    <dbReference type="NCBI Taxonomy" id="88201"/>
    <lineage>
        <taxon>Eukaryota</taxon>
        <taxon>Metazoa</taxon>
        <taxon>Chordata</taxon>
        <taxon>Craniata</taxon>
        <taxon>Vertebrata</taxon>
        <taxon>Euteleostomi</taxon>
        <taxon>Actinopterygii</taxon>
        <taxon>Neopterygii</taxon>
        <taxon>Teleostei</taxon>
        <taxon>Neoteleostei</taxon>
        <taxon>Acanthomorphata</taxon>
        <taxon>Gobiaria</taxon>
        <taxon>Gobiiformes</taxon>
        <taxon>Gobioidei</taxon>
        <taxon>Gobiidae</taxon>
        <taxon>Gobionellinae</taxon>
        <taxon>Mugilogobius</taxon>
    </lineage>
</organism>
<dbReference type="GO" id="GO:0046854">
    <property type="term" value="P:phosphatidylinositol phosphate biosynthetic process"/>
    <property type="evidence" value="ECO:0007669"/>
    <property type="project" value="TreeGrafter"/>
</dbReference>
<dbReference type="PANTHER" id="PTHR31220">
    <property type="entry name" value="HYCCIN RELATED"/>
    <property type="match status" value="1"/>
</dbReference>
<evidence type="ECO:0000256" key="7">
    <source>
        <dbReference type="SAM" id="MobiDB-lite"/>
    </source>
</evidence>
<sequence length="502" mass="54699">MLAMDQGVVEEWLSEYKTLPDSAVSSYAASLKDKGALVPALYKVVRENYSELLEPVCHQLFEFYRSGEPQLQRFTLQFLPELLWSLLSVSAARDPHTSGCIEALLLGIYNLEIVDKDGQSKVLSFTVPSLSKPSVYHEPSTIGSMALTEGALANHGLTRVVYSGPHLQRETFTAQNRFEVLTFLLLCYNAALSHMSTTSLQSLCQLSSRVCICGYPRQQMRRYKGISTRMTVTSEFLVQLITGIHYALCNGEVELASKALDDVLYRAQLELFPEALLVGNAIKSSLHGAALKNNTKDGGRSIQVEITPTSSRISRNAVTSLSIRGHRWKRHDAVDLGSPDELMDISEVDEGVWPGGVGPEITPPTITISNSVTTLNLGAKAIKKCRIGGRTSKDKEKETPHTAIRANSENVELTVKRLTLTSSQSVPKGGALTSLTRTASAVFSRSFEQVTSGNAPPNSNHTTSEAGRYSCSLQEEGVGYLSPGPNHTQRSPSISVHLGSDL</sequence>
<dbReference type="Proteomes" id="UP001460270">
    <property type="component" value="Unassembled WGS sequence"/>
</dbReference>
<keyword evidence="4" id="KW-0963">Cytoplasm</keyword>